<organism evidence="1 2">
    <name type="scientific">Microcystis aeruginosa NIES-2519</name>
    <dbReference type="NCBI Taxonomy" id="2303981"/>
    <lineage>
        <taxon>Bacteria</taxon>
        <taxon>Bacillati</taxon>
        <taxon>Cyanobacteriota</taxon>
        <taxon>Cyanophyceae</taxon>
        <taxon>Oscillatoriophycideae</taxon>
        <taxon>Chroococcales</taxon>
        <taxon>Microcystaceae</taxon>
        <taxon>Microcystis</taxon>
    </lineage>
</organism>
<reference evidence="1 2" key="1">
    <citation type="submission" date="2018-09" db="EMBL/GenBank/DDBJ databases">
        <title>Evolutionary history of phycoerythrin pigmentation in the water bloom-forming cyanobacterium Microcystis aeruginosa.</title>
        <authorList>
            <person name="Tanabe Y."/>
            <person name="Tanabe Y."/>
            <person name="Yamaguchi H."/>
        </authorList>
    </citation>
    <scope>NUCLEOTIDE SEQUENCE [LARGE SCALE GENOMIC DNA]</scope>
    <source>
        <strain evidence="1 2">NIES-2519</strain>
    </source>
</reference>
<proteinExistence type="predicted"/>
<accession>A0A5A5R3N0</accession>
<sequence>MNYQLLEDIESELKWQQSLSNEDMELGAFST</sequence>
<name>A0A5A5R3N0_MICAE</name>
<comment type="caution">
    <text evidence="1">The sequence shown here is derived from an EMBL/GenBank/DDBJ whole genome shotgun (WGS) entry which is preliminary data.</text>
</comment>
<protein>
    <submittedName>
        <fullName evidence="1">Uncharacterized protein</fullName>
    </submittedName>
</protein>
<dbReference type="Proteomes" id="UP000323569">
    <property type="component" value="Unassembled WGS sequence"/>
</dbReference>
<evidence type="ECO:0000313" key="2">
    <source>
        <dbReference type="Proteomes" id="UP000323569"/>
    </source>
</evidence>
<dbReference type="EMBL" id="BHVO01000025">
    <property type="protein sequence ID" value="GCA70350.1"/>
    <property type="molecule type" value="Genomic_DNA"/>
</dbReference>
<gene>
    <name evidence="1" type="ORF">MiYa_01882</name>
</gene>
<evidence type="ECO:0000313" key="1">
    <source>
        <dbReference type="EMBL" id="GCA70350.1"/>
    </source>
</evidence>
<dbReference type="AlphaFoldDB" id="A0A5A5R3N0"/>